<feature type="compositionally biased region" description="Basic residues" evidence="1">
    <location>
        <begin position="566"/>
        <end position="577"/>
    </location>
</feature>
<feature type="region of interest" description="Disordered" evidence="1">
    <location>
        <begin position="436"/>
        <end position="502"/>
    </location>
</feature>
<dbReference type="VEuPathDB" id="PiroplasmaDB:BOVATA_001550"/>
<feature type="compositionally biased region" description="Basic and acidic residues" evidence="1">
    <location>
        <begin position="129"/>
        <end position="141"/>
    </location>
</feature>
<comment type="caution">
    <text evidence="2">The sequence shown here is derived from an EMBL/GenBank/DDBJ whole genome shotgun (WGS) entry which is preliminary data.</text>
</comment>
<reference evidence="2 3" key="1">
    <citation type="journal article" date="2017" name="BMC Genomics">
        <title>Whole-genome assembly of Babesia ovata and comparative genomics between closely related pathogens.</title>
        <authorList>
            <person name="Yamagishi J."/>
            <person name="Asada M."/>
            <person name="Hakimi H."/>
            <person name="Tanaka T.Q."/>
            <person name="Sugimoto C."/>
            <person name="Kawazu S."/>
        </authorList>
    </citation>
    <scope>NUCLEOTIDE SEQUENCE [LARGE SCALE GENOMIC DNA]</scope>
    <source>
        <strain evidence="2 3">Miyake</strain>
    </source>
</reference>
<gene>
    <name evidence="2" type="ORF">BOVATA_001550</name>
</gene>
<feature type="region of interest" description="Disordered" evidence="1">
    <location>
        <begin position="275"/>
        <end position="329"/>
    </location>
</feature>
<feature type="compositionally biased region" description="Low complexity" evidence="1">
    <location>
        <begin position="619"/>
        <end position="629"/>
    </location>
</feature>
<feature type="compositionally biased region" description="Low complexity" evidence="1">
    <location>
        <begin position="91"/>
        <end position="118"/>
    </location>
</feature>
<evidence type="ECO:0000256" key="1">
    <source>
        <dbReference type="SAM" id="MobiDB-lite"/>
    </source>
</evidence>
<proteinExistence type="predicted"/>
<dbReference type="Proteomes" id="UP000236319">
    <property type="component" value="Unassembled WGS sequence"/>
</dbReference>
<organism evidence="2 3">
    <name type="scientific">Babesia ovata</name>
    <dbReference type="NCBI Taxonomy" id="189622"/>
    <lineage>
        <taxon>Eukaryota</taxon>
        <taxon>Sar</taxon>
        <taxon>Alveolata</taxon>
        <taxon>Apicomplexa</taxon>
        <taxon>Aconoidasida</taxon>
        <taxon>Piroplasmida</taxon>
        <taxon>Babesiidae</taxon>
        <taxon>Babesia</taxon>
    </lineage>
</organism>
<feature type="compositionally biased region" description="Basic and acidic residues" evidence="1">
    <location>
        <begin position="467"/>
        <end position="497"/>
    </location>
</feature>
<dbReference type="EMBL" id="BDSA01000001">
    <property type="protein sequence ID" value="GBE58662.1"/>
    <property type="molecule type" value="Genomic_DNA"/>
</dbReference>
<feature type="region of interest" description="Disordered" evidence="1">
    <location>
        <begin position="537"/>
        <end position="707"/>
    </location>
</feature>
<feature type="compositionally biased region" description="Low complexity" evidence="1">
    <location>
        <begin position="199"/>
        <end position="212"/>
    </location>
</feature>
<dbReference type="RefSeq" id="XP_028864905.1">
    <property type="nucleotide sequence ID" value="XM_029009072.1"/>
</dbReference>
<feature type="compositionally biased region" description="Polar residues" evidence="1">
    <location>
        <begin position="221"/>
        <end position="231"/>
    </location>
</feature>
<keyword evidence="3" id="KW-1185">Reference proteome</keyword>
<sequence length="807" mass="86814">MKDAAGYPANGFHRAQRRGPYGSSELLNESTKQEDFNPISSSREMRKIMYYEHMFSKLDSQDKSKKGSSNSAHSSSGSSLEHRNRDEGDVSTSTKSTSKGSKSGSSKKPTTQPAAAAADHGHGMYTPQRTERAEKTTKAEDGGSVSHQIPLEQPVKQQATIAKREAISIKIKTQAYRGPGAHRSPISESGSKQEFGRKMSGSSESSGSMSRSPLYGREDGSSQSLSPSINSMTDIAGTKISRLLGIDQIANSSTGLSASQRQWLVPTFDLRQSVVKDTDRKSHSTGFDSETRATSSVESSTDGESSKKGSGEPLITNGSSISRRDSSDIKIPRMSYHSETYATQAKLSDESRLLRVSRFSAPLVQVNSHVAEDAKISRAKSELTKDILPSVGAELKRDSFEAAVPGGLDFSLTPVYRHREYRLPSAFQIKAVIPSDTVSERSGAQSPTAVSPSSSNVDKSVTAGPVKAERQRENAAGKGKSRESPKVVKEVSPKVKQEPAYQHVQQDYQLGAGQMDIILNEEDMEIDAVVKDVVMDDEPVSKGNGDEGYVPEDPLPVVEDTSNKKTTTKKKTKKRKAPTPAATPAASTPLSDAAPASEAVTPESAVAEDVYPEPPPVPKATRTRTSTRTTVKRKKGAAAAQVQEPDPQPQPQPVAKTPRGGARSSSRAASGGSRRNASEPAGSKSQRHAGGESGGSGAAERSQKSAYAVSRIVSVAEAEKIMELYRQHNTDLERLKRLLLDGDLAGFGRVIAEQADAGPPERRCLLHPRLIVARPSDPVPVPPREQPPQNPVELSLKYRLLSRLMNK</sequence>
<name>A0A2H6K6Q5_9APIC</name>
<feature type="region of interest" description="Disordered" evidence="1">
    <location>
        <begin position="1"/>
        <end position="43"/>
    </location>
</feature>
<protein>
    <submittedName>
        <fullName evidence="2">Uncharacterized protein</fullName>
    </submittedName>
</protein>
<feature type="compositionally biased region" description="Low complexity" evidence="1">
    <location>
        <begin position="294"/>
        <end position="303"/>
    </location>
</feature>
<feature type="compositionally biased region" description="Low complexity" evidence="1">
    <location>
        <begin position="578"/>
        <end position="597"/>
    </location>
</feature>
<feature type="compositionally biased region" description="Polar residues" evidence="1">
    <location>
        <begin position="436"/>
        <end position="459"/>
    </location>
</feature>
<feature type="compositionally biased region" description="Low complexity" evidence="1">
    <location>
        <begin position="67"/>
        <end position="79"/>
    </location>
</feature>
<feature type="compositionally biased region" description="Low complexity" evidence="1">
    <location>
        <begin position="653"/>
        <end position="675"/>
    </location>
</feature>
<dbReference type="OrthoDB" id="366363at2759"/>
<dbReference type="AlphaFoldDB" id="A0A2H6K6Q5"/>
<feature type="region of interest" description="Disordered" evidence="1">
    <location>
        <begin position="59"/>
        <end position="231"/>
    </location>
</feature>
<accession>A0A2H6K6Q5</accession>
<evidence type="ECO:0000313" key="3">
    <source>
        <dbReference type="Proteomes" id="UP000236319"/>
    </source>
</evidence>
<dbReference type="GeneID" id="39872432"/>
<evidence type="ECO:0000313" key="2">
    <source>
        <dbReference type="EMBL" id="GBE58662.1"/>
    </source>
</evidence>